<evidence type="ECO:0000259" key="2">
    <source>
        <dbReference type="PROSITE" id="PS50137"/>
    </source>
</evidence>
<dbReference type="OrthoDB" id="112668at2759"/>
<sequence length="78" mass="9073">MSSDHWRMRLNNYLQERGERSTLSWDVWTTGPAHRLTWHAILYVRGCQMGTARGQHRGAVKEEAARQAYLALHNTYSS</sequence>
<dbReference type="Gene3D" id="3.30.160.20">
    <property type="match status" value="1"/>
</dbReference>
<gene>
    <name evidence="3" type="ORF">CERSUDRAFT_99807</name>
</gene>
<dbReference type="InterPro" id="IPR014720">
    <property type="entry name" value="dsRBD_dom"/>
</dbReference>
<keyword evidence="4" id="KW-1185">Reference proteome</keyword>
<reference evidence="3 4" key="1">
    <citation type="journal article" date="2012" name="Proc. Natl. Acad. Sci. U.S.A.">
        <title>Comparative genomics of Ceriporiopsis subvermispora and Phanerochaete chrysosporium provide insight into selective ligninolysis.</title>
        <authorList>
            <person name="Fernandez-Fueyo E."/>
            <person name="Ruiz-Duenas F.J."/>
            <person name="Ferreira P."/>
            <person name="Floudas D."/>
            <person name="Hibbett D.S."/>
            <person name="Canessa P."/>
            <person name="Larrondo L.F."/>
            <person name="James T.Y."/>
            <person name="Seelenfreund D."/>
            <person name="Lobos S."/>
            <person name="Polanco R."/>
            <person name="Tello M."/>
            <person name="Honda Y."/>
            <person name="Watanabe T."/>
            <person name="Watanabe T."/>
            <person name="Ryu J.S."/>
            <person name="Kubicek C.P."/>
            <person name="Schmoll M."/>
            <person name="Gaskell J."/>
            <person name="Hammel K.E."/>
            <person name="St John F.J."/>
            <person name="Vanden Wymelenberg A."/>
            <person name="Sabat G."/>
            <person name="Splinter BonDurant S."/>
            <person name="Syed K."/>
            <person name="Yadav J.S."/>
            <person name="Doddapaneni H."/>
            <person name="Subramanian V."/>
            <person name="Lavin J.L."/>
            <person name="Oguiza J.A."/>
            <person name="Perez G."/>
            <person name="Pisabarro A.G."/>
            <person name="Ramirez L."/>
            <person name="Santoyo F."/>
            <person name="Master E."/>
            <person name="Coutinho P.M."/>
            <person name="Henrissat B."/>
            <person name="Lombard V."/>
            <person name="Magnuson J.K."/>
            <person name="Kuees U."/>
            <person name="Hori C."/>
            <person name="Igarashi K."/>
            <person name="Samejima M."/>
            <person name="Held B.W."/>
            <person name="Barry K.W."/>
            <person name="LaButti K.M."/>
            <person name="Lapidus A."/>
            <person name="Lindquist E.A."/>
            <person name="Lucas S.M."/>
            <person name="Riley R."/>
            <person name="Salamov A.A."/>
            <person name="Hoffmeister D."/>
            <person name="Schwenk D."/>
            <person name="Hadar Y."/>
            <person name="Yarden O."/>
            <person name="de Vries R.P."/>
            <person name="Wiebenga A."/>
            <person name="Stenlid J."/>
            <person name="Eastwood D."/>
            <person name="Grigoriev I.V."/>
            <person name="Berka R.M."/>
            <person name="Blanchette R.A."/>
            <person name="Kersten P."/>
            <person name="Martinez A.T."/>
            <person name="Vicuna R."/>
            <person name="Cullen D."/>
        </authorList>
    </citation>
    <scope>NUCLEOTIDE SEQUENCE [LARGE SCALE GENOMIC DNA]</scope>
    <source>
        <strain evidence="3 4">B</strain>
    </source>
</reference>
<accession>M2QJ36</accession>
<dbReference type="HOGENOM" id="CLU_172700_2_0_1"/>
<evidence type="ECO:0000256" key="1">
    <source>
        <dbReference type="PROSITE-ProRule" id="PRU00266"/>
    </source>
</evidence>
<dbReference type="EMBL" id="KB445813">
    <property type="protein sequence ID" value="EMD32125.1"/>
    <property type="molecule type" value="Genomic_DNA"/>
</dbReference>
<dbReference type="AlphaFoldDB" id="M2QJ36"/>
<dbReference type="PROSITE" id="PS50137">
    <property type="entry name" value="DS_RBD"/>
    <property type="match status" value="1"/>
</dbReference>
<dbReference type="GO" id="GO:0003723">
    <property type="term" value="F:RNA binding"/>
    <property type="evidence" value="ECO:0007669"/>
    <property type="project" value="UniProtKB-UniRule"/>
</dbReference>
<keyword evidence="1" id="KW-0694">RNA-binding</keyword>
<name>M2QJ36_CERS8</name>
<feature type="domain" description="DRBM" evidence="2">
    <location>
        <begin position="5"/>
        <end position="74"/>
    </location>
</feature>
<protein>
    <recommendedName>
        <fullName evidence="2">DRBM domain-containing protein</fullName>
    </recommendedName>
</protein>
<proteinExistence type="predicted"/>
<dbReference type="SUPFAM" id="SSF54768">
    <property type="entry name" value="dsRNA-binding domain-like"/>
    <property type="match status" value="1"/>
</dbReference>
<organism evidence="3 4">
    <name type="scientific">Ceriporiopsis subvermispora (strain B)</name>
    <name type="common">White-rot fungus</name>
    <name type="synonym">Gelatoporia subvermispora</name>
    <dbReference type="NCBI Taxonomy" id="914234"/>
    <lineage>
        <taxon>Eukaryota</taxon>
        <taxon>Fungi</taxon>
        <taxon>Dikarya</taxon>
        <taxon>Basidiomycota</taxon>
        <taxon>Agaricomycotina</taxon>
        <taxon>Agaricomycetes</taxon>
        <taxon>Polyporales</taxon>
        <taxon>Gelatoporiaceae</taxon>
        <taxon>Gelatoporia</taxon>
    </lineage>
</organism>
<evidence type="ECO:0000313" key="3">
    <source>
        <dbReference type="EMBL" id="EMD32125.1"/>
    </source>
</evidence>
<evidence type="ECO:0000313" key="4">
    <source>
        <dbReference type="Proteomes" id="UP000016930"/>
    </source>
</evidence>
<dbReference type="Proteomes" id="UP000016930">
    <property type="component" value="Unassembled WGS sequence"/>
</dbReference>